<feature type="region of interest" description="Disordered" evidence="2">
    <location>
        <begin position="217"/>
        <end position="240"/>
    </location>
</feature>
<feature type="region of interest" description="Disordered" evidence="2">
    <location>
        <begin position="110"/>
        <end position="174"/>
    </location>
</feature>
<proteinExistence type="predicted"/>
<gene>
    <name evidence="3" type="ORF">QYE76_035167</name>
</gene>
<feature type="compositionally biased region" description="Polar residues" evidence="2">
    <location>
        <begin position="143"/>
        <end position="153"/>
    </location>
</feature>
<feature type="region of interest" description="Disordered" evidence="2">
    <location>
        <begin position="261"/>
        <end position="289"/>
    </location>
</feature>
<feature type="compositionally biased region" description="Polar residues" evidence="2">
    <location>
        <begin position="163"/>
        <end position="172"/>
    </location>
</feature>
<name>A0AAD8VLW9_LOLMU</name>
<accession>A0AAD8VLW9</accession>
<dbReference type="EMBL" id="JAUUTY010000007">
    <property type="protein sequence ID" value="KAK1611494.1"/>
    <property type="molecule type" value="Genomic_DNA"/>
</dbReference>
<organism evidence="3 4">
    <name type="scientific">Lolium multiflorum</name>
    <name type="common">Italian ryegrass</name>
    <name type="synonym">Lolium perenne subsp. multiflorum</name>
    <dbReference type="NCBI Taxonomy" id="4521"/>
    <lineage>
        <taxon>Eukaryota</taxon>
        <taxon>Viridiplantae</taxon>
        <taxon>Streptophyta</taxon>
        <taxon>Embryophyta</taxon>
        <taxon>Tracheophyta</taxon>
        <taxon>Spermatophyta</taxon>
        <taxon>Magnoliopsida</taxon>
        <taxon>Liliopsida</taxon>
        <taxon>Poales</taxon>
        <taxon>Poaceae</taxon>
        <taxon>BOP clade</taxon>
        <taxon>Pooideae</taxon>
        <taxon>Poodae</taxon>
        <taxon>Poeae</taxon>
        <taxon>Poeae Chloroplast Group 2 (Poeae type)</taxon>
        <taxon>Loliodinae</taxon>
        <taxon>Loliinae</taxon>
        <taxon>Lolium</taxon>
    </lineage>
</organism>
<keyword evidence="4" id="KW-1185">Reference proteome</keyword>
<comment type="caution">
    <text evidence="3">The sequence shown here is derived from an EMBL/GenBank/DDBJ whole genome shotgun (WGS) entry which is preliminary data.</text>
</comment>
<sequence>MAEEIGAALSVTGTDLVSSLLCNSLTPRTVSLIEASGEEFAEALDSFDPDPYIFSKDSKMGKTPHLVRAPPLTPTGSSDDLVMLEIHEHVPPLRAEAGTEFVDKLMAQGQRTSGRHLTMAPARPLPPSASGLSPWGRRKPSESEGSARTSTPPSLRPAPPGAGNTSAPSRGAQQVGACGPFIIDHRTGGGSFLLPERYHSNPVPEKKMLLACGASSPPVLEKTTSAPESSAPEGSKLGGALPLPLLREPFSCRRQALLAPSLPGRFAPPPRASSSRGKRRPAASSSCQQPLEMYVSKAAKDTVAKATGLLGRITDFKHEARILGIFALRLSGTPRTLLRDPRLGQGQVPHLIPLGTATADARKTSLSELLWEHRELVEAHDKCQVEKEQLIKQHQEELSAQKTSYQELKSHLIQLGLDHAKVIEAAETEAAAKMNEALEEASNATVVLQAELEELAKARKAAEEKVARWRRSTRNAIS</sequence>
<keyword evidence="1" id="KW-0175">Coiled coil</keyword>
<evidence type="ECO:0000313" key="3">
    <source>
        <dbReference type="EMBL" id="KAK1611494.1"/>
    </source>
</evidence>
<evidence type="ECO:0000313" key="4">
    <source>
        <dbReference type="Proteomes" id="UP001231189"/>
    </source>
</evidence>
<reference evidence="3" key="1">
    <citation type="submission" date="2023-07" db="EMBL/GenBank/DDBJ databases">
        <title>A chromosome-level genome assembly of Lolium multiflorum.</title>
        <authorList>
            <person name="Chen Y."/>
            <person name="Copetti D."/>
            <person name="Kolliker R."/>
            <person name="Studer B."/>
        </authorList>
    </citation>
    <scope>NUCLEOTIDE SEQUENCE</scope>
    <source>
        <strain evidence="3">02402/16</strain>
        <tissue evidence="3">Leaf</tissue>
    </source>
</reference>
<dbReference type="Proteomes" id="UP001231189">
    <property type="component" value="Unassembled WGS sequence"/>
</dbReference>
<dbReference type="AlphaFoldDB" id="A0AAD8VLW9"/>
<feature type="coiled-coil region" evidence="1">
    <location>
        <begin position="391"/>
        <end position="472"/>
    </location>
</feature>
<evidence type="ECO:0000256" key="2">
    <source>
        <dbReference type="SAM" id="MobiDB-lite"/>
    </source>
</evidence>
<evidence type="ECO:0000256" key="1">
    <source>
        <dbReference type="SAM" id="Coils"/>
    </source>
</evidence>
<protein>
    <submittedName>
        <fullName evidence="3">Uncharacterized protein</fullName>
    </submittedName>
</protein>